<name>A0AA86NW13_9EUKA</name>
<accession>A0AA86NW13</accession>
<dbReference type="Proteomes" id="UP001642409">
    <property type="component" value="Unassembled WGS sequence"/>
</dbReference>
<dbReference type="EMBL" id="CATOUU010000347">
    <property type="protein sequence ID" value="CAI9925789.1"/>
    <property type="molecule type" value="Genomic_DNA"/>
</dbReference>
<reference evidence="3 4" key="2">
    <citation type="submission" date="2024-07" db="EMBL/GenBank/DDBJ databases">
        <authorList>
            <person name="Akdeniz Z."/>
        </authorList>
    </citation>
    <scope>NUCLEOTIDE SEQUENCE [LARGE SCALE GENOMIC DNA]</scope>
</reference>
<feature type="transmembrane region" description="Helical" evidence="1">
    <location>
        <begin position="40"/>
        <end position="62"/>
    </location>
</feature>
<feature type="transmembrane region" description="Helical" evidence="1">
    <location>
        <begin position="74"/>
        <end position="95"/>
    </location>
</feature>
<gene>
    <name evidence="2" type="ORF">HINF_LOCUS13434</name>
    <name evidence="3" type="ORF">HINF_LOCUS26631</name>
</gene>
<dbReference type="EMBL" id="CAXDID020000081">
    <property type="protein sequence ID" value="CAL6018774.1"/>
    <property type="molecule type" value="Genomic_DNA"/>
</dbReference>
<feature type="transmembrane region" description="Helical" evidence="1">
    <location>
        <begin position="101"/>
        <end position="124"/>
    </location>
</feature>
<keyword evidence="1" id="KW-0472">Membrane</keyword>
<sequence length="141" mass="16282">MISRTASLVLDIITAICLASLILSSLIVLFKYSYVFSNDYYFKLAFLIISCVFQIISPWVKFTQVYFKFMTSPFWRSGFVFMLGMFLFPSFQSIYWQLGAFVFQNVCAILVMFLANVHLVVAIVDCAKKNTYEQYSDVNEA</sequence>
<reference evidence="2" key="1">
    <citation type="submission" date="2023-06" db="EMBL/GenBank/DDBJ databases">
        <authorList>
            <person name="Kurt Z."/>
        </authorList>
    </citation>
    <scope>NUCLEOTIDE SEQUENCE</scope>
</reference>
<evidence type="ECO:0000313" key="4">
    <source>
        <dbReference type="Proteomes" id="UP001642409"/>
    </source>
</evidence>
<keyword evidence="1" id="KW-1133">Transmembrane helix</keyword>
<proteinExistence type="predicted"/>
<protein>
    <submittedName>
        <fullName evidence="3">Hypothetical_protein</fullName>
    </submittedName>
</protein>
<dbReference type="AlphaFoldDB" id="A0AA86NW13"/>
<evidence type="ECO:0000256" key="1">
    <source>
        <dbReference type="SAM" id="Phobius"/>
    </source>
</evidence>
<organism evidence="2">
    <name type="scientific">Hexamita inflata</name>
    <dbReference type="NCBI Taxonomy" id="28002"/>
    <lineage>
        <taxon>Eukaryota</taxon>
        <taxon>Metamonada</taxon>
        <taxon>Diplomonadida</taxon>
        <taxon>Hexamitidae</taxon>
        <taxon>Hexamitinae</taxon>
        <taxon>Hexamita</taxon>
    </lineage>
</organism>
<keyword evidence="1" id="KW-0812">Transmembrane</keyword>
<evidence type="ECO:0000313" key="2">
    <source>
        <dbReference type="EMBL" id="CAI9925789.1"/>
    </source>
</evidence>
<keyword evidence="4" id="KW-1185">Reference proteome</keyword>
<evidence type="ECO:0000313" key="3">
    <source>
        <dbReference type="EMBL" id="CAL6018774.1"/>
    </source>
</evidence>
<comment type="caution">
    <text evidence="2">The sequence shown here is derived from an EMBL/GenBank/DDBJ whole genome shotgun (WGS) entry which is preliminary data.</text>
</comment>
<feature type="transmembrane region" description="Helical" evidence="1">
    <location>
        <begin position="12"/>
        <end position="34"/>
    </location>
</feature>